<evidence type="ECO:0000256" key="8">
    <source>
        <dbReference type="ARBA" id="ARBA00023160"/>
    </source>
</evidence>
<keyword evidence="10" id="KW-0963">Cytoplasm</keyword>
<dbReference type="GO" id="GO:2001295">
    <property type="term" value="P:malonyl-CoA biosynthetic process"/>
    <property type="evidence" value="ECO:0007669"/>
    <property type="project" value="UniProtKB-UniRule"/>
</dbReference>
<dbReference type="InterPro" id="IPR011763">
    <property type="entry name" value="COA_CT_C"/>
</dbReference>
<dbReference type="Proteomes" id="UP000178735">
    <property type="component" value="Unassembled WGS sequence"/>
</dbReference>
<evidence type="ECO:0000313" key="13">
    <source>
        <dbReference type="EMBL" id="OGM04639.1"/>
    </source>
</evidence>
<keyword evidence="7 10" id="KW-0443">Lipid metabolism</keyword>
<dbReference type="EC" id="2.1.3.15" evidence="10"/>
<dbReference type="GO" id="GO:0005524">
    <property type="term" value="F:ATP binding"/>
    <property type="evidence" value="ECO:0007669"/>
    <property type="project" value="UniProtKB-KW"/>
</dbReference>
<comment type="pathway">
    <text evidence="1 10">Lipid metabolism; malonyl-CoA biosynthesis; malonyl-CoA from acetyl-CoA: step 1/1.</text>
</comment>
<keyword evidence="8 10" id="KW-0275">Fatty acid biosynthesis</keyword>
<protein>
    <recommendedName>
        <fullName evidence="10">Acetyl-coenzyme A carboxylase carboxyl transferase subunit alpha</fullName>
        <shortName evidence="10">ACCase subunit alpha</shortName>
        <shortName evidence="10">Acetyl-CoA carboxylase carboxyltransferase subunit alpha</shortName>
        <ecNumber evidence="10">2.1.3.15</ecNumber>
    </recommendedName>
</protein>
<evidence type="ECO:0000256" key="4">
    <source>
        <dbReference type="ARBA" id="ARBA00022741"/>
    </source>
</evidence>
<proteinExistence type="inferred from homology"/>
<dbReference type="AlphaFoldDB" id="A0A1F7WQD1"/>
<keyword evidence="6 10" id="KW-0067">ATP-binding</keyword>
<evidence type="ECO:0000313" key="14">
    <source>
        <dbReference type="Proteomes" id="UP000178735"/>
    </source>
</evidence>
<evidence type="ECO:0000256" key="10">
    <source>
        <dbReference type="HAMAP-Rule" id="MF_00823"/>
    </source>
</evidence>
<dbReference type="NCBIfam" id="NF041504">
    <property type="entry name" value="AccA_sub"/>
    <property type="match status" value="1"/>
</dbReference>
<comment type="similarity">
    <text evidence="10">Belongs to the AccA family.</text>
</comment>
<evidence type="ECO:0000256" key="7">
    <source>
        <dbReference type="ARBA" id="ARBA00023098"/>
    </source>
</evidence>
<dbReference type="GO" id="GO:0009317">
    <property type="term" value="C:acetyl-CoA carboxylase complex"/>
    <property type="evidence" value="ECO:0007669"/>
    <property type="project" value="InterPro"/>
</dbReference>
<evidence type="ECO:0000256" key="3">
    <source>
        <dbReference type="ARBA" id="ARBA00022679"/>
    </source>
</evidence>
<dbReference type="GO" id="GO:0003989">
    <property type="term" value="F:acetyl-CoA carboxylase activity"/>
    <property type="evidence" value="ECO:0007669"/>
    <property type="project" value="InterPro"/>
</dbReference>
<dbReference type="NCBIfam" id="NF004344">
    <property type="entry name" value="PRK05724.1"/>
    <property type="match status" value="1"/>
</dbReference>
<dbReference type="GO" id="GO:0006633">
    <property type="term" value="P:fatty acid biosynthetic process"/>
    <property type="evidence" value="ECO:0007669"/>
    <property type="project" value="UniProtKB-KW"/>
</dbReference>
<dbReference type="PANTHER" id="PTHR42853">
    <property type="entry name" value="ACETYL-COENZYME A CARBOXYLASE CARBOXYL TRANSFERASE SUBUNIT ALPHA"/>
    <property type="match status" value="1"/>
</dbReference>
<dbReference type="GO" id="GO:0016743">
    <property type="term" value="F:carboxyl- or carbamoyltransferase activity"/>
    <property type="evidence" value="ECO:0007669"/>
    <property type="project" value="UniProtKB-UniRule"/>
</dbReference>
<sequence>MTETLQANLISLEEKLNEIDSQISKFKQISADEGIKLNEVVEILERRKLQLLDELDAWQKTLIARHKDRPLACDYINGIFTNFTPMCGDRHIMDDHAIVAGMAYLEGRPVVIVAQDKGRTTEEKVLRNFGMPHPEGYRKALRVMKFAEKFNRPIITFIDTPGAYPGIEAEERGQALAIAENLREMSQLAVPIIAVVIGEGGSGGALALSIADRILMLKYSIYSVISPEGCASILFRDAGKAPLAAAALKLTADDLYGFAIIDQIINEPAGGSHRDPKSTIENVKAALISNLDDLCRVDKNELLNGRYKKFRNMGVFCSFDN</sequence>
<dbReference type="UniPathway" id="UPA00655">
    <property type="reaction ID" value="UER00711"/>
</dbReference>
<comment type="subcellular location">
    <subcellularLocation>
        <location evidence="10">Cytoplasm</location>
    </subcellularLocation>
</comment>
<feature type="domain" description="CoA carboxyltransferase C-terminal" evidence="12">
    <location>
        <begin position="36"/>
        <end position="293"/>
    </location>
</feature>
<dbReference type="Pfam" id="PF03255">
    <property type="entry name" value="ACCA"/>
    <property type="match status" value="1"/>
</dbReference>
<dbReference type="STRING" id="1817813.A2008_05350"/>
<dbReference type="NCBIfam" id="TIGR00513">
    <property type="entry name" value="accA"/>
    <property type="match status" value="1"/>
</dbReference>
<keyword evidence="3 10" id="KW-0808">Transferase</keyword>
<evidence type="ECO:0000256" key="6">
    <source>
        <dbReference type="ARBA" id="ARBA00022840"/>
    </source>
</evidence>
<comment type="function">
    <text evidence="10">Component of the acetyl coenzyme A carboxylase (ACC) complex. First, biotin carboxylase catalyzes the carboxylation of biotin on its carrier protein (BCCP) and then the CO(2) group is transferred by the carboxyltransferase to acetyl-CoA to form malonyl-CoA.</text>
</comment>
<accession>A0A1F7WQD1</accession>
<evidence type="ECO:0000256" key="9">
    <source>
        <dbReference type="ARBA" id="ARBA00049152"/>
    </source>
</evidence>
<dbReference type="EMBL" id="MGFH01000139">
    <property type="protein sequence ID" value="OGM04639.1"/>
    <property type="molecule type" value="Genomic_DNA"/>
</dbReference>
<comment type="caution">
    <text evidence="13">The sequence shown here is derived from an EMBL/GenBank/DDBJ whole genome shotgun (WGS) entry which is preliminary data.</text>
</comment>
<feature type="coiled-coil region" evidence="11">
    <location>
        <begin position="2"/>
        <end position="61"/>
    </location>
</feature>
<dbReference type="Gene3D" id="3.90.226.10">
    <property type="entry name" value="2-enoyl-CoA Hydratase, Chain A, domain 1"/>
    <property type="match status" value="1"/>
</dbReference>
<keyword evidence="2 10" id="KW-0444">Lipid biosynthesis</keyword>
<evidence type="ECO:0000256" key="1">
    <source>
        <dbReference type="ARBA" id="ARBA00004956"/>
    </source>
</evidence>
<evidence type="ECO:0000256" key="11">
    <source>
        <dbReference type="SAM" id="Coils"/>
    </source>
</evidence>
<name>A0A1F7WQD1_9BACT</name>
<dbReference type="HAMAP" id="MF_00823">
    <property type="entry name" value="AcetylCoA_CT_alpha"/>
    <property type="match status" value="1"/>
</dbReference>
<dbReference type="SUPFAM" id="SSF52096">
    <property type="entry name" value="ClpP/crotonase"/>
    <property type="match status" value="1"/>
</dbReference>
<reference evidence="13 14" key="1">
    <citation type="journal article" date="2016" name="Nat. Commun.">
        <title>Thousands of microbial genomes shed light on interconnected biogeochemical processes in an aquifer system.</title>
        <authorList>
            <person name="Anantharaman K."/>
            <person name="Brown C.T."/>
            <person name="Hug L.A."/>
            <person name="Sharon I."/>
            <person name="Castelle C.J."/>
            <person name="Probst A.J."/>
            <person name="Thomas B.C."/>
            <person name="Singh A."/>
            <person name="Wilkins M.J."/>
            <person name="Karaoz U."/>
            <person name="Brodie E.L."/>
            <person name="Williams K.H."/>
            <person name="Hubbard S.S."/>
            <person name="Banfield J.F."/>
        </authorList>
    </citation>
    <scope>NUCLEOTIDE SEQUENCE [LARGE SCALE GENOMIC DNA]</scope>
</reference>
<gene>
    <name evidence="10" type="primary">accA</name>
    <name evidence="13" type="ORF">A2008_05350</name>
</gene>
<dbReference type="PANTHER" id="PTHR42853:SF3">
    <property type="entry name" value="ACETYL-COENZYME A CARBOXYLASE CARBOXYL TRANSFERASE SUBUNIT ALPHA, CHLOROPLASTIC"/>
    <property type="match status" value="1"/>
</dbReference>
<keyword evidence="4 10" id="KW-0547">Nucleotide-binding</keyword>
<comment type="subunit">
    <text evidence="10">Acetyl-CoA carboxylase is a heterohexamer composed of biotin carboxyl carrier protein (AccB), biotin carboxylase (AccC) and two subunits each of ACCase subunit alpha (AccA) and ACCase subunit beta (AccD).</text>
</comment>
<evidence type="ECO:0000259" key="12">
    <source>
        <dbReference type="PROSITE" id="PS50989"/>
    </source>
</evidence>
<comment type="catalytic activity">
    <reaction evidence="9 10">
        <text>N(6)-carboxybiotinyl-L-lysyl-[protein] + acetyl-CoA = N(6)-biotinyl-L-lysyl-[protein] + malonyl-CoA</text>
        <dbReference type="Rhea" id="RHEA:54728"/>
        <dbReference type="Rhea" id="RHEA-COMP:10505"/>
        <dbReference type="Rhea" id="RHEA-COMP:10506"/>
        <dbReference type="ChEBI" id="CHEBI:57288"/>
        <dbReference type="ChEBI" id="CHEBI:57384"/>
        <dbReference type="ChEBI" id="CHEBI:83144"/>
        <dbReference type="ChEBI" id="CHEBI:83145"/>
        <dbReference type="EC" id="2.1.3.15"/>
    </reaction>
</comment>
<organism evidence="13 14">
    <name type="scientific">Candidatus Wallbacteria bacterium GWC2_49_35</name>
    <dbReference type="NCBI Taxonomy" id="1817813"/>
    <lineage>
        <taxon>Bacteria</taxon>
        <taxon>Candidatus Walliibacteriota</taxon>
    </lineage>
</organism>
<evidence type="ECO:0000256" key="5">
    <source>
        <dbReference type="ARBA" id="ARBA00022832"/>
    </source>
</evidence>
<dbReference type="InterPro" id="IPR001095">
    <property type="entry name" value="Acetyl_CoA_COase_a_su"/>
</dbReference>
<dbReference type="InterPro" id="IPR029045">
    <property type="entry name" value="ClpP/crotonase-like_dom_sf"/>
</dbReference>
<dbReference type="PROSITE" id="PS50989">
    <property type="entry name" value="COA_CT_CTER"/>
    <property type="match status" value="1"/>
</dbReference>
<keyword evidence="5 10" id="KW-0276">Fatty acid metabolism</keyword>
<dbReference type="PRINTS" id="PR01069">
    <property type="entry name" value="ACCCTRFRASEA"/>
</dbReference>
<evidence type="ECO:0000256" key="2">
    <source>
        <dbReference type="ARBA" id="ARBA00022516"/>
    </source>
</evidence>
<keyword evidence="11" id="KW-0175">Coiled coil</keyword>